<evidence type="ECO:0000256" key="1">
    <source>
        <dbReference type="SAM" id="MobiDB-lite"/>
    </source>
</evidence>
<proteinExistence type="predicted"/>
<feature type="region of interest" description="Disordered" evidence="1">
    <location>
        <begin position="458"/>
        <end position="575"/>
    </location>
</feature>
<protein>
    <submittedName>
        <fullName evidence="2">Uncharacterized protein</fullName>
    </submittedName>
</protein>
<gene>
    <name evidence="2" type="ORF">TBIB3V08_LOCUS8334</name>
</gene>
<organism evidence="2">
    <name type="scientific">Timema bartmani</name>
    <dbReference type="NCBI Taxonomy" id="61472"/>
    <lineage>
        <taxon>Eukaryota</taxon>
        <taxon>Metazoa</taxon>
        <taxon>Ecdysozoa</taxon>
        <taxon>Arthropoda</taxon>
        <taxon>Hexapoda</taxon>
        <taxon>Insecta</taxon>
        <taxon>Pterygota</taxon>
        <taxon>Neoptera</taxon>
        <taxon>Polyneoptera</taxon>
        <taxon>Phasmatodea</taxon>
        <taxon>Timematodea</taxon>
        <taxon>Timematoidea</taxon>
        <taxon>Timematidae</taxon>
        <taxon>Timema</taxon>
    </lineage>
</organism>
<sequence>MANQAVCLLLIVQRMRYQMRICTDLRWLSLRFDWHTLAKHLGQGRQIRDELNFSRTARADEAETPTTRHLSHTTLQHHTKRHRHFSSTSLTLVWYPRPQHSSLQPSRPKLVRLHRRPRVPMIPSLYTKSVLLGCLRSRLTALSFLMRRLFFSTTLTWDAPSNLAASESPTCLNWGNLRQHTLTLHEPDIPWHLHTRCMRDLMDWRTHTCRGPLHRSNTDRLTRRPASLLCRFMRPSPVSRLSLTSTNSRLNFSPKWMSCKHHDDTAPIDDPLYQGFSNCKAQGSSSDTHWLPAPRRTLTSCCRMWCSSIDSCGTGTGTRLSPSSPRAPLTANMGITFSHTRSRIIIFFLSQQLEGWFEVISIHAELRMHSDLQLMSYSSPMASLVLTDSSQLTSDSQHLVMVASMMSHPDDQSHPSLQNNRKKLKSIKTKEATSTINKATLKSKQTTSARKQATLIENQATSKKKQLTSTRQITLKTKQDTSKTKEDTPKIKQVTSKTKQVTSKTKQATSKTKQATSKTKQVTSKTKQVTSKTKQAISKTKQVTSKTKQVTSKTKQAALMTNKQTQKLSKETQQVELRRSPRLAALKLKKI</sequence>
<dbReference type="EMBL" id="OD567661">
    <property type="protein sequence ID" value="CAD7445994.1"/>
    <property type="molecule type" value="Genomic_DNA"/>
</dbReference>
<feature type="compositionally biased region" description="Basic and acidic residues" evidence="1">
    <location>
        <begin position="477"/>
        <end position="490"/>
    </location>
</feature>
<evidence type="ECO:0000313" key="2">
    <source>
        <dbReference type="EMBL" id="CAD7445994.1"/>
    </source>
</evidence>
<name>A0A7R9F2W8_9NEOP</name>
<feature type="compositionally biased region" description="Polar residues" evidence="1">
    <location>
        <begin position="458"/>
        <end position="476"/>
    </location>
</feature>
<accession>A0A7R9F2W8</accession>
<feature type="compositionally biased region" description="Low complexity" evidence="1">
    <location>
        <begin position="492"/>
        <end position="556"/>
    </location>
</feature>
<dbReference type="AlphaFoldDB" id="A0A7R9F2W8"/>
<reference evidence="2" key="1">
    <citation type="submission" date="2020-11" db="EMBL/GenBank/DDBJ databases">
        <authorList>
            <person name="Tran Van P."/>
        </authorList>
    </citation>
    <scope>NUCLEOTIDE SEQUENCE</scope>
</reference>
<feature type="compositionally biased region" description="Polar residues" evidence="1">
    <location>
        <begin position="559"/>
        <end position="575"/>
    </location>
</feature>